<gene>
    <name evidence="1" type="ORF">FVE85_1615</name>
</gene>
<evidence type="ECO:0000313" key="1">
    <source>
        <dbReference type="EMBL" id="KAA8495460.1"/>
    </source>
</evidence>
<dbReference type="AlphaFoldDB" id="A0A5J4YWX0"/>
<dbReference type="EMBL" id="VRMN01000003">
    <property type="protein sequence ID" value="KAA8495460.1"/>
    <property type="molecule type" value="Genomic_DNA"/>
</dbReference>
<sequence>MSSEGAVDHVVTGACERKGLIDLTAAYASAAFAPESLGSPFLRFLERLEITFGTIETGPAIRGNNIASAPWQLPATPMQMYDLQMDMFCKGHTLLKHLYYLHFRPSSDLNSTMLEGQTMIETRHYLSDSFESDAFLAIR</sequence>
<proteinExistence type="predicted"/>
<accession>A0A5J4YWX0</accession>
<keyword evidence="2" id="KW-1185">Reference proteome</keyword>
<reference evidence="2" key="1">
    <citation type="journal article" date="2019" name="Nat. Commun.">
        <title>Expansion of phycobilisome linker gene families in mesophilic red algae.</title>
        <authorList>
            <person name="Lee J."/>
            <person name="Kim D."/>
            <person name="Bhattacharya D."/>
            <person name="Yoon H.S."/>
        </authorList>
    </citation>
    <scope>NUCLEOTIDE SEQUENCE [LARGE SCALE GENOMIC DNA]</scope>
    <source>
        <strain evidence="2">CCMP 1328</strain>
    </source>
</reference>
<dbReference type="Proteomes" id="UP000324585">
    <property type="component" value="Unassembled WGS sequence"/>
</dbReference>
<name>A0A5J4YWX0_PORPP</name>
<protein>
    <submittedName>
        <fullName evidence="1">Uncharacterized protein</fullName>
    </submittedName>
</protein>
<evidence type="ECO:0000313" key="2">
    <source>
        <dbReference type="Proteomes" id="UP000324585"/>
    </source>
</evidence>
<organism evidence="1 2">
    <name type="scientific">Porphyridium purpureum</name>
    <name type="common">Red alga</name>
    <name type="synonym">Porphyridium cruentum</name>
    <dbReference type="NCBI Taxonomy" id="35688"/>
    <lineage>
        <taxon>Eukaryota</taxon>
        <taxon>Rhodophyta</taxon>
        <taxon>Bangiophyceae</taxon>
        <taxon>Porphyridiales</taxon>
        <taxon>Porphyridiaceae</taxon>
        <taxon>Porphyridium</taxon>
    </lineage>
</organism>
<comment type="caution">
    <text evidence="1">The sequence shown here is derived from an EMBL/GenBank/DDBJ whole genome shotgun (WGS) entry which is preliminary data.</text>
</comment>